<dbReference type="NCBIfam" id="TIGR01540">
    <property type="entry name" value="portal_PBSX"/>
    <property type="match status" value="1"/>
</dbReference>
<dbReference type="RefSeq" id="WP_077924957.1">
    <property type="nucleotide sequence ID" value="NZ_BAABKE010000002.1"/>
</dbReference>
<comment type="similarity">
    <text evidence="1">Belongs to the phage portal family. PBSX subfamily.</text>
</comment>
<comment type="caution">
    <text evidence="2">The sequence shown here is derived from an EMBL/GenBank/DDBJ whole genome shotgun (WGS) entry which is preliminary data.</text>
</comment>
<proteinExistence type="inferred from homology"/>
<dbReference type="InterPro" id="IPR006430">
    <property type="entry name" value="Phage_portal_PBSX"/>
</dbReference>
<sequence>MDNTFKIYKDFDIINDPISSFLRCSLVGDYYNPPVDYGVLTESIKMNAHHESALEAKTNILSSCFKPTKFLDTNEFQKFISDYFVFGNAYFVPVRNKLGGVMQFDHRMANNIRKKRDGSYIFRLNTEVGQDITEIKEIIHFKAYDPTQNIYGVPKYLGALLDIVLNHSATIFRYRYYKNGSYAGFILSINGEMTDDDLKAINDQLKNSKGVNNFSNMMIHMPKGDKNAVNLIPISEIATKDEFVNIKNVTRDDILAAHRMPPELLSIMPTNTGGFGNVKDRATVYYFNEMLPIINRLNGINTKLGMKIFDFTEYALIKSNSDK</sequence>
<protein>
    <submittedName>
        <fullName evidence="2">Phage portal protein</fullName>
    </submittedName>
</protein>
<evidence type="ECO:0000256" key="1">
    <source>
        <dbReference type="ARBA" id="ARBA00006799"/>
    </source>
</evidence>
<evidence type="ECO:0000313" key="2">
    <source>
        <dbReference type="EMBL" id="GAA5097282.1"/>
    </source>
</evidence>
<gene>
    <name evidence="2" type="ORF">GCM10023338_08590</name>
</gene>
<organism evidence="2 3">
    <name type="scientific">Wohlfahrtiimonas larvae</name>
    <dbReference type="NCBI Taxonomy" id="1157986"/>
    <lineage>
        <taxon>Bacteria</taxon>
        <taxon>Pseudomonadati</taxon>
        <taxon>Pseudomonadota</taxon>
        <taxon>Gammaproteobacteria</taxon>
        <taxon>Cardiobacteriales</taxon>
        <taxon>Ignatzschineriaceae</taxon>
        <taxon>Wohlfahrtiimonas</taxon>
    </lineage>
</organism>
<reference evidence="3" key="1">
    <citation type="journal article" date="2019" name="Int. J. Syst. Evol. Microbiol.">
        <title>The Global Catalogue of Microorganisms (GCM) 10K type strain sequencing project: providing services to taxonomists for standard genome sequencing and annotation.</title>
        <authorList>
            <consortium name="The Broad Institute Genomics Platform"/>
            <consortium name="The Broad Institute Genome Sequencing Center for Infectious Disease"/>
            <person name="Wu L."/>
            <person name="Ma J."/>
        </authorList>
    </citation>
    <scope>NUCLEOTIDE SEQUENCE [LARGE SCALE GENOMIC DNA]</scope>
    <source>
        <strain evidence="3">JCM 18424</strain>
    </source>
</reference>
<dbReference type="Proteomes" id="UP001500631">
    <property type="component" value="Unassembled WGS sequence"/>
</dbReference>
<accession>A0ABP9MIL5</accession>
<keyword evidence="3" id="KW-1185">Reference proteome</keyword>
<name>A0ABP9MIL5_9GAMM</name>
<dbReference type="EMBL" id="BAABKE010000002">
    <property type="protein sequence ID" value="GAA5097282.1"/>
    <property type="molecule type" value="Genomic_DNA"/>
</dbReference>
<dbReference type="InterPro" id="IPR006944">
    <property type="entry name" value="Phage/GTA_portal"/>
</dbReference>
<evidence type="ECO:0000313" key="3">
    <source>
        <dbReference type="Proteomes" id="UP001500631"/>
    </source>
</evidence>
<dbReference type="Pfam" id="PF04860">
    <property type="entry name" value="Phage_portal"/>
    <property type="match status" value="1"/>
</dbReference>